<dbReference type="Pfam" id="PF22980">
    <property type="entry name" value="Myb_DNA-bind_8"/>
    <property type="match status" value="2"/>
</dbReference>
<feature type="compositionally biased region" description="Polar residues" evidence="1">
    <location>
        <begin position="115"/>
        <end position="127"/>
    </location>
</feature>
<reference evidence="3 4" key="1">
    <citation type="journal article" date="2016" name="Sci. Rep.">
        <title>Draft genome sequencing and secretome analysis of fungal phytopathogen Ascochyta rabiei provides insight into the necrotrophic effector repertoire.</title>
        <authorList>
            <person name="Verma S."/>
            <person name="Gazara R.K."/>
            <person name="Nizam S."/>
            <person name="Parween S."/>
            <person name="Chattopadhyay D."/>
            <person name="Verma P.K."/>
        </authorList>
    </citation>
    <scope>NUCLEOTIDE SEQUENCE [LARGE SCALE GENOMIC DNA]</scope>
    <source>
        <strain evidence="3 4">ArDII</strain>
    </source>
</reference>
<keyword evidence="4" id="KW-1185">Reference proteome</keyword>
<name>A0A163IQ81_DIDRA</name>
<dbReference type="Proteomes" id="UP000076837">
    <property type="component" value="Unassembled WGS sequence"/>
</dbReference>
<sequence>MPSEQENIQYLYLVLTHGGVPTINWDAICADLQLEKGAVTKRWSRLKQAMDKGVEPARSNHEFLWLMVKHSARDKAFDWDGIADKCNSTKAACSKRYSRLKIAFDKGDAPPPTPTKASKSAPTTPKQTPRKSKLKTEDDSEDTPTTPVSKRKRTPAKKPTASLADKFKPETDEDEEEERAKPKRAKSTPEVKRKPKNAFRASDNKGIEETQPVVKGEPVDDSNNDDDDHVFFDAREQASAFTDTDAEVDRDTVCKKIGLSETYREELEGMLGVLEEA</sequence>
<protein>
    <recommendedName>
        <fullName evidence="2">Myb-like DNA-binding domain-containing protein</fullName>
    </recommendedName>
</protein>
<dbReference type="STRING" id="5454.A0A163IQ81"/>
<proteinExistence type="predicted"/>
<evidence type="ECO:0000259" key="2">
    <source>
        <dbReference type="Pfam" id="PF22980"/>
    </source>
</evidence>
<dbReference type="InterPro" id="IPR054505">
    <property type="entry name" value="Myb_DNA-bind_8"/>
</dbReference>
<evidence type="ECO:0000313" key="4">
    <source>
        <dbReference type="Proteomes" id="UP000076837"/>
    </source>
</evidence>
<feature type="compositionally biased region" description="Acidic residues" evidence="1">
    <location>
        <begin position="219"/>
        <end position="228"/>
    </location>
</feature>
<feature type="domain" description="Myb-like DNA-binding" evidence="2">
    <location>
        <begin position="5"/>
        <end position="51"/>
    </location>
</feature>
<feature type="region of interest" description="Disordered" evidence="1">
    <location>
        <begin position="104"/>
        <end position="229"/>
    </location>
</feature>
<evidence type="ECO:0000313" key="3">
    <source>
        <dbReference type="EMBL" id="KZM25880.1"/>
    </source>
</evidence>
<accession>A0A163IQ81</accession>
<evidence type="ECO:0000256" key="1">
    <source>
        <dbReference type="SAM" id="MobiDB-lite"/>
    </source>
</evidence>
<organism evidence="3 4">
    <name type="scientific">Didymella rabiei</name>
    <name type="common">Chickpea ascochyta blight fungus</name>
    <name type="synonym">Mycosphaerella rabiei</name>
    <dbReference type="NCBI Taxonomy" id="5454"/>
    <lineage>
        <taxon>Eukaryota</taxon>
        <taxon>Fungi</taxon>
        <taxon>Dikarya</taxon>
        <taxon>Ascomycota</taxon>
        <taxon>Pezizomycotina</taxon>
        <taxon>Dothideomycetes</taxon>
        <taxon>Pleosporomycetidae</taxon>
        <taxon>Pleosporales</taxon>
        <taxon>Pleosporineae</taxon>
        <taxon>Didymellaceae</taxon>
        <taxon>Ascochyta</taxon>
    </lineage>
</organism>
<comment type="caution">
    <text evidence="3">The sequence shown here is derived from an EMBL/GenBank/DDBJ whole genome shotgun (WGS) entry which is preliminary data.</text>
</comment>
<gene>
    <name evidence="3" type="ORF">ST47_g2942</name>
</gene>
<feature type="domain" description="Myb-like DNA-binding" evidence="2">
    <location>
        <begin position="60"/>
        <end position="105"/>
    </location>
</feature>
<dbReference type="EMBL" id="JYNV01000119">
    <property type="protein sequence ID" value="KZM25880.1"/>
    <property type="molecule type" value="Genomic_DNA"/>
</dbReference>
<dbReference type="AlphaFoldDB" id="A0A163IQ81"/>
<dbReference type="OrthoDB" id="3944408at2759"/>